<dbReference type="Gene3D" id="2.40.50.140">
    <property type="entry name" value="Nucleic acid-binding proteins"/>
    <property type="match status" value="1"/>
</dbReference>
<reference evidence="2 3" key="1">
    <citation type="submission" date="2016-10" db="EMBL/GenBank/DDBJ databases">
        <authorList>
            <person name="de Groot N.N."/>
        </authorList>
    </citation>
    <scope>NUCLEOTIDE SEQUENCE [LARGE SCALE GENOMIC DNA]</scope>
    <source>
        <strain evidence="2 3">CGMCC 1.9159</strain>
    </source>
</reference>
<protein>
    <submittedName>
        <fullName evidence="2">NfeD-like C-terminal, partner-binding</fullName>
    </submittedName>
</protein>
<keyword evidence="1" id="KW-0812">Transmembrane</keyword>
<dbReference type="RefSeq" id="WP_093251582.1">
    <property type="nucleotide sequence ID" value="NZ_FNGP01000003.1"/>
</dbReference>
<dbReference type="Proteomes" id="UP000199475">
    <property type="component" value="Unassembled WGS sequence"/>
</dbReference>
<feature type="transmembrane region" description="Helical" evidence="1">
    <location>
        <begin position="67"/>
        <end position="90"/>
    </location>
</feature>
<keyword evidence="1" id="KW-1133">Transmembrane helix</keyword>
<dbReference type="OrthoDB" id="4871596at2"/>
<feature type="transmembrane region" description="Helical" evidence="1">
    <location>
        <begin position="38"/>
        <end position="61"/>
    </location>
</feature>
<accession>A0A1G9L449</accession>
<name>A0A1G9L449_9ACTN</name>
<organism evidence="2 3">
    <name type="scientific">Tessaracoccus oleiagri</name>
    <dbReference type="NCBI Taxonomy" id="686624"/>
    <lineage>
        <taxon>Bacteria</taxon>
        <taxon>Bacillati</taxon>
        <taxon>Actinomycetota</taxon>
        <taxon>Actinomycetes</taxon>
        <taxon>Propionibacteriales</taxon>
        <taxon>Propionibacteriaceae</taxon>
        <taxon>Tessaracoccus</taxon>
    </lineage>
</organism>
<evidence type="ECO:0000256" key="1">
    <source>
        <dbReference type="SAM" id="Phobius"/>
    </source>
</evidence>
<gene>
    <name evidence="2" type="ORF">SAMN04488242_2005</name>
</gene>
<evidence type="ECO:0000313" key="2">
    <source>
        <dbReference type="EMBL" id="SDL56732.1"/>
    </source>
</evidence>
<dbReference type="AlphaFoldDB" id="A0A1G9L449"/>
<sequence length="172" mass="17549">MTVFLIIGILGLMIVGLSLLFGEAIDGLLDLDFLGGDLFSIASIAAFLGAFGFGGVISLSIVDVTWIAVVVGILAGILAGWGAAALTRWLKRGETAASFRSDALVGAAGRVITAIPDGGYGEVRIYLGGRSHKRAAKADRAIASGTEVWVSSILSPTAVEVTPAAGIDPPTH</sequence>
<dbReference type="STRING" id="686624.SAMN04488242_2005"/>
<dbReference type="InterPro" id="IPR012340">
    <property type="entry name" value="NA-bd_OB-fold"/>
</dbReference>
<feature type="transmembrane region" description="Helical" evidence="1">
    <location>
        <begin position="6"/>
        <end position="26"/>
    </location>
</feature>
<proteinExistence type="predicted"/>
<keyword evidence="1" id="KW-0472">Membrane</keyword>
<evidence type="ECO:0000313" key="3">
    <source>
        <dbReference type="Proteomes" id="UP000199475"/>
    </source>
</evidence>
<keyword evidence="3" id="KW-1185">Reference proteome</keyword>
<dbReference type="EMBL" id="FNGP01000003">
    <property type="protein sequence ID" value="SDL56732.1"/>
    <property type="molecule type" value="Genomic_DNA"/>
</dbReference>